<gene>
    <name evidence="2" type="ORF">FNY66_10590</name>
</gene>
<dbReference type="PANTHER" id="PTHR22916:SF3">
    <property type="entry name" value="UDP-GLCNAC:BETAGAL BETA-1,3-N-ACETYLGLUCOSAMINYLTRANSFERASE-LIKE PROTEIN 1"/>
    <property type="match status" value="1"/>
</dbReference>
<dbReference type="AlphaFoldDB" id="A0A5M9HZW6"/>
<comment type="caution">
    <text evidence="2">The sequence shown here is derived from an EMBL/GenBank/DDBJ whole genome shotgun (WGS) entry which is preliminary data.</text>
</comment>
<dbReference type="CDD" id="cd00761">
    <property type="entry name" value="Glyco_tranf_GTA_type"/>
    <property type="match status" value="1"/>
</dbReference>
<evidence type="ECO:0000259" key="1">
    <source>
        <dbReference type="Pfam" id="PF00535"/>
    </source>
</evidence>
<proteinExistence type="predicted"/>
<dbReference type="InterPro" id="IPR029044">
    <property type="entry name" value="Nucleotide-diphossugar_trans"/>
</dbReference>
<keyword evidence="3" id="KW-1185">Reference proteome</keyword>
<dbReference type="EMBL" id="VMSO01000013">
    <property type="protein sequence ID" value="KAA8501039.1"/>
    <property type="molecule type" value="Genomic_DNA"/>
</dbReference>
<accession>A0A5M9HZW6</accession>
<organism evidence="2 3">
    <name type="scientific">Mediterraneibacter catenae</name>
    <dbReference type="NCBI Taxonomy" id="2594882"/>
    <lineage>
        <taxon>Bacteria</taxon>
        <taxon>Bacillati</taxon>
        <taxon>Bacillota</taxon>
        <taxon>Clostridia</taxon>
        <taxon>Lachnospirales</taxon>
        <taxon>Lachnospiraceae</taxon>
        <taxon>Mediterraneibacter</taxon>
    </lineage>
</organism>
<sequence length="343" mass="40854">MAKVSIIVPTYNVEQYLPECMESIVGQTLKDLEIICVNDGSTDSSLDILKKYAAADDRIIIIDKKNEGYGRAMNDGLDRATGEYVGIVEPDDYVDLHMYEDLYRVAKEKDLDIVKADFYRFVRNRKGETLKTYDALSKDGTGYNEVIDPKKNDGIFRYVLNTWSGIYRREFIEKYHIRHNTTPGASFQDNGFWFQTFCLADRIYFINKPYYMNRRDNPNSSVKSREKVYCMNEEYRFIYEFLDSHPDLKERFIFVYSMQRFRNYFWTYSRIDRKFKGEYLERMSAELNEAARNKELDRKYFTPFEWKKICWIMKDPSAARKWMALSMAARKIKKIGKNIRRGK</sequence>
<evidence type="ECO:0000313" key="3">
    <source>
        <dbReference type="Proteomes" id="UP000322025"/>
    </source>
</evidence>
<dbReference type="GO" id="GO:0016758">
    <property type="term" value="F:hexosyltransferase activity"/>
    <property type="evidence" value="ECO:0007669"/>
    <property type="project" value="UniProtKB-ARBA"/>
</dbReference>
<dbReference type="Proteomes" id="UP000322025">
    <property type="component" value="Unassembled WGS sequence"/>
</dbReference>
<dbReference type="PANTHER" id="PTHR22916">
    <property type="entry name" value="GLYCOSYLTRANSFERASE"/>
    <property type="match status" value="1"/>
</dbReference>
<name>A0A5M9HZW6_9FIRM</name>
<reference evidence="2" key="1">
    <citation type="submission" date="2019-07" db="EMBL/GenBank/DDBJ databases">
        <authorList>
            <person name="Wongkuna S."/>
            <person name="Scaria J."/>
        </authorList>
    </citation>
    <scope>NUCLEOTIDE SEQUENCE [LARGE SCALE GENOMIC DNA]</scope>
    <source>
        <strain evidence="2">SW178</strain>
    </source>
</reference>
<keyword evidence="2" id="KW-0808">Transferase</keyword>
<dbReference type="Gene3D" id="3.90.550.10">
    <property type="entry name" value="Spore Coat Polysaccharide Biosynthesis Protein SpsA, Chain A"/>
    <property type="match status" value="1"/>
</dbReference>
<protein>
    <submittedName>
        <fullName evidence="2">Glycosyltransferase</fullName>
    </submittedName>
</protein>
<dbReference type="Pfam" id="PF00535">
    <property type="entry name" value="Glycos_transf_2"/>
    <property type="match status" value="1"/>
</dbReference>
<dbReference type="OrthoDB" id="1771649at2"/>
<feature type="domain" description="Glycosyltransferase 2-like" evidence="1">
    <location>
        <begin position="5"/>
        <end position="131"/>
    </location>
</feature>
<dbReference type="SUPFAM" id="SSF53448">
    <property type="entry name" value="Nucleotide-diphospho-sugar transferases"/>
    <property type="match status" value="1"/>
</dbReference>
<dbReference type="InterPro" id="IPR001173">
    <property type="entry name" value="Glyco_trans_2-like"/>
</dbReference>
<evidence type="ECO:0000313" key="2">
    <source>
        <dbReference type="EMBL" id="KAA8501039.1"/>
    </source>
</evidence>
<dbReference type="RefSeq" id="WP_150311123.1">
    <property type="nucleotide sequence ID" value="NZ_VMSO01000013.1"/>
</dbReference>